<evidence type="ECO:0000313" key="3">
    <source>
        <dbReference type="Proteomes" id="UP001149090"/>
    </source>
</evidence>
<reference evidence="2" key="1">
    <citation type="submission" date="2022-10" db="EMBL/GenBank/DDBJ databases">
        <title>Novel sulphate-reducing endosymbionts in the free-living metamonad Anaeramoeba.</title>
        <authorList>
            <person name="Jerlstrom-Hultqvist J."/>
            <person name="Cepicka I."/>
            <person name="Gallot-Lavallee L."/>
            <person name="Salas-Leiva D."/>
            <person name="Curtis B.A."/>
            <person name="Zahonova K."/>
            <person name="Pipaliya S."/>
            <person name="Dacks J."/>
            <person name="Roger A.J."/>
        </authorList>
    </citation>
    <scope>NUCLEOTIDE SEQUENCE</scope>
    <source>
        <strain evidence="2">BMAN</strain>
    </source>
</reference>
<dbReference type="OrthoDB" id="414418at2759"/>
<proteinExistence type="predicted"/>
<dbReference type="Pfam" id="PF00300">
    <property type="entry name" value="His_Phos_1"/>
    <property type="match status" value="1"/>
</dbReference>
<dbReference type="SMART" id="SM00855">
    <property type="entry name" value="PGAM"/>
    <property type="match status" value="1"/>
</dbReference>
<dbReference type="InterPro" id="IPR029033">
    <property type="entry name" value="His_PPase_superfam"/>
</dbReference>
<dbReference type="EMBL" id="JAPDFW010000075">
    <property type="protein sequence ID" value="KAJ5073391.1"/>
    <property type="molecule type" value="Genomic_DNA"/>
</dbReference>
<dbReference type="PANTHER" id="PTHR16469:SF27">
    <property type="entry name" value="UBIQUITIN-ASSOCIATED AND SH3 DOMAIN-CONTAINING BA-RELATED"/>
    <property type="match status" value="1"/>
</dbReference>
<evidence type="ECO:0000313" key="2">
    <source>
        <dbReference type="EMBL" id="KAJ5073391.1"/>
    </source>
</evidence>
<dbReference type="Gene3D" id="3.40.50.1240">
    <property type="entry name" value="Phosphoglycerate mutase-like"/>
    <property type="match status" value="1"/>
</dbReference>
<dbReference type="PANTHER" id="PTHR16469">
    <property type="entry name" value="UBIQUITIN-ASSOCIATED AND SH3 DOMAIN-CONTAINING BA-RELATED"/>
    <property type="match status" value="1"/>
</dbReference>
<dbReference type="InterPro" id="IPR051710">
    <property type="entry name" value="Phosphatase_SH3-domain"/>
</dbReference>
<comment type="caution">
    <text evidence="2">The sequence shown here is derived from an EMBL/GenBank/DDBJ whole genome shotgun (WGS) entry which is preliminary data.</text>
</comment>
<accession>A0A9Q0RAS3</accession>
<dbReference type="InterPro" id="IPR013078">
    <property type="entry name" value="His_Pase_superF_clade-1"/>
</dbReference>
<dbReference type="CDD" id="cd07067">
    <property type="entry name" value="HP_PGM_like"/>
    <property type="match status" value="1"/>
</dbReference>
<gene>
    <name evidence="2" type="ORF">M0811_08799</name>
</gene>
<name>A0A9Q0RAS3_ANAIG</name>
<evidence type="ECO:0000256" key="1">
    <source>
        <dbReference type="PIRSR" id="PIRSR613078-2"/>
    </source>
</evidence>
<feature type="binding site" evidence="1">
    <location>
        <begin position="9"/>
        <end position="20"/>
    </location>
    <ligand>
        <name>substrate</name>
    </ligand>
</feature>
<keyword evidence="3" id="KW-1185">Reference proteome</keyword>
<dbReference type="Proteomes" id="UP001149090">
    <property type="component" value="Unassembled WGS sequence"/>
</dbReference>
<dbReference type="SUPFAM" id="SSF53254">
    <property type="entry name" value="Phosphoglycerate mutase-like"/>
    <property type="match status" value="1"/>
</dbReference>
<organism evidence="2 3">
    <name type="scientific">Anaeramoeba ignava</name>
    <name type="common">Anaerobic marine amoeba</name>
    <dbReference type="NCBI Taxonomy" id="1746090"/>
    <lineage>
        <taxon>Eukaryota</taxon>
        <taxon>Metamonada</taxon>
        <taxon>Anaeramoebidae</taxon>
        <taxon>Anaeramoeba</taxon>
    </lineage>
</organism>
<dbReference type="OMA" id="WIARHAN"/>
<protein>
    <submittedName>
        <fullName evidence="2">Phosphoglycerate mutase family protein</fullName>
    </submittedName>
</protein>
<dbReference type="AlphaFoldDB" id="A0A9Q0RAS3"/>
<sequence>MKRSIWIIRHGERIDDVDENWEKTAKNKYDPTLTENGKQQAFKTGKRLKNESISLIFSSPFLRCLQTAKAVADQINLEINCEQGLSEFINKNWFPSINDIKLELEFFQNQNQFEKINQNYQSFITISNPETIQEMFQRYQNTANKIIQNYQNQNILFVTHGYGISSIVQLFMEEDFISELDYCSICKINESNDGNFEIEFINETSHLN</sequence>
<feature type="binding site" evidence="1">
    <location>
        <position position="63"/>
    </location>
    <ligand>
        <name>substrate</name>
    </ligand>
</feature>